<keyword evidence="7" id="KW-1185">Reference proteome</keyword>
<dbReference type="InterPro" id="IPR003439">
    <property type="entry name" value="ABC_transporter-like_ATP-bd"/>
</dbReference>
<dbReference type="CDD" id="cd03255">
    <property type="entry name" value="ABC_MJ0796_LolCDE_FtsE"/>
    <property type="match status" value="1"/>
</dbReference>
<evidence type="ECO:0000313" key="7">
    <source>
        <dbReference type="Proteomes" id="UP001057498"/>
    </source>
</evidence>
<name>A0ABM7YTH3_9BURK</name>
<dbReference type="SMART" id="SM00382">
    <property type="entry name" value="AAA"/>
    <property type="match status" value="1"/>
</dbReference>
<dbReference type="InterPro" id="IPR027417">
    <property type="entry name" value="P-loop_NTPase"/>
</dbReference>
<feature type="domain" description="ABC transporter" evidence="5">
    <location>
        <begin position="9"/>
        <end position="231"/>
    </location>
</feature>
<keyword evidence="2" id="KW-0472">Membrane</keyword>
<evidence type="ECO:0000256" key="1">
    <source>
        <dbReference type="ARBA" id="ARBA00022448"/>
    </source>
</evidence>
<evidence type="ECO:0000259" key="5">
    <source>
        <dbReference type="PROSITE" id="PS50893"/>
    </source>
</evidence>
<evidence type="ECO:0000313" key="6">
    <source>
        <dbReference type="EMBL" id="BDI07955.1"/>
    </source>
</evidence>
<dbReference type="PROSITE" id="PS50893">
    <property type="entry name" value="ABC_TRANSPORTER_2"/>
    <property type="match status" value="1"/>
</dbReference>
<keyword evidence="1" id="KW-0813">Transport</keyword>
<keyword evidence="2" id="KW-1003">Cell membrane</keyword>
<dbReference type="Gene3D" id="3.40.50.300">
    <property type="entry name" value="P-loop containing nucleotide triphosphate hydrolases"/>
    <property type="match status" value="1"/>
</dbReference>
<dbReference type="Pfam" id="PF00005">
    <property type="entry name" value="ABC_tran"/>
    <property type="match status" value="1"/>
</dbReference>
<keyword evidence="4 6" id="KW-0067">ATP-binding</keyword>
<sequence>MNAPAHPMLVVDGLCRDYEGGGVQALRDVSFTAEAGRSVALTGPSGCGKSTLLSLIGLLDRPTRGRILLGGVDLAQVRNAHAFRARRVGFVFQFHHMVPTMTLQENVEAPMIALGLGRAERRERAADMLAQVDLAARAHFLPTQVSGGERQRAAVARALVNQPAVLLADEPTGNLDSRNGQRVIELLLTQARERAALVLVATHNPEIAAALDTHIELRDGAVVRHEGPPAA</sequence>
<dbReference type="InterPro" id="IPR017871">
    <property type="entry name" value="ABC_transporter-like_CS"/>
</dbReference>
<dbReference type="SUPFAM" id="SSF52540">
    <property type="entry name" value="P-loop containing nucleoside triphosphate hydrolases"/>
    <property type="match status" value="1"/>
</dbReference>
<gene>
    <name evidence="6" type="ORF">CATMQ487_49250</name>
</gene>
<dbReference type="PROSITE" id="PS00211">
    <property type="entry name" value="ABC_TRANSPORTER_1"/>
    <property type="match status" value="1"/>
</dbReference>
<protein>
    <submittedName>
        <fullName evidence="6">Peptide ABC transporter ATP-binding protein</fullName>
    </submittedName>
</protein>
<dbReference type="InterPro" id="IPR017911">
    <property type="entry name" value="MacB-like_ATP-bd"/>
</dbReference>
<organism evidence="6 7">
    <name type="scientific">Sphaerotilus microaerophilus</name>
    <dbReference type="NCBI Taxonomy" id="2914710"/>
    <lineage>
        <taxon>Bacteria</taxon>
        <taxon>Pseudomonadati</taxon>
        <taxon>Pseudomonadota</taxon>
        <taxon>Betaproteobacteria</taxon>
        <taxon>Burkholderiales</taxon>
        <taxon>Sphaerotilaceae</taxon>
        <taxon>Sphaerotilus</taxon>
    </lineage>
</organism>
<dbReference type="EMBL" id="AP025730">
    <property type="protein sequence ID" value="BDI07955.1"/>
    <property type="molecule type" value="Genomic_DNA"/>
</dbReference>
<evidence type="ECO:0000256" key="3">
    <source>
        <dbReference type="ARBA" id="ARBA00022741"/>
    </source>
</evidence>
<dbReference type="InterPro" id="IPR003593">
    <property type="entry name" value="AAA+_ATPase"/>
</dbReference>
<dbReference type="Proteomes" id="UP001057498">
    <property type="component" value="Chromosome"/>
</dbReference>
<keyword evidence="3" id="KW-0547">Nucleotide-binding</keyword>
<dbReference type="InterPro" id="IPR015854">
    <property type="entry name" value="ABC_transpr_LolD-like"/>
</dbReference>
<evidence type="ECO:0000256" key="4">
    <source>
        <dbReference type="ARBA" id="ARBA00022840"/>
    </source>
</evidence>
<dbReference type="RefSeq" id="WP_251971102.1">
    <property type="nucleotide sequence ID" value="NZ_AP025730.1"/>
</dbReference>
<proteinExistence type="predicted"/>
<evidence type="ECO:0000256" key="2">
    <source>
        <dbReference type="ARBA" id="ARBA00022475"/>
    </source>
</evidence>
<reference evidence="6" key="1">
    <citation type="submission" date="2022-04" db="EMBL/GenBank/DDBJ databases">
        <title>Whole genome sequence of Sphaerotilus sp. FB-5.</title>
        <authorList>
            <person name="Takeda M."/>
            <person name="Narihara S."/>
            <person name="Akimoto M."/>
            <person name="Akimoto R."/>
            <person name="Nishiyashiki S."/>
            <person name="Murakami T."/>
        </authorList>
    </citation>
    <scope>NUCLEOTIDE SEQUENCE</scope>
    <source>
        <strain evidence="6">FB-5</strain>
    </source>
</reference>
<accession>A0ABM7YTH3</accession>
<dbReference type="PANTHER" id="PTHR24220">
    <property type="entry name" value="IMPORT ATP-BINDING PROTEIN"/>
    <property type="match status" value="1"/>
</dbReference>
<dbReference type="GO" id="GO:0005524">
    <property type="term" value="F:ATP binding"/>
    <property type="evidence" value="ECO:0007669"/>
    <property type="project" value="UniProtKB-KW"/>
</dbReference>